<evidence type="ECO:0000313" key="2">
    <source>
        <dbReference type="EMBL" id="TWH76654.1"/>
    </source>
</evidence>
<sequence>MSTLADLALEREKRIHNIHERRLEDVRKAFERALPLNTPAPKNKKKAGKSSKKPGKK</sequence>
<feature type="region of interest" description="Disordered" evidence="1">
    <location>
        <begin position="32"/>
        <end position="57"/>
    </location>
</feature>
<dbReference type="AlphaFoldDB" id="A0A562J1E6"/>
<keyword evidence="3" id="KW-1185">Reference proteome</keyword>
<comment type="caution">
    <text evidence="2">The sequence shown here is derived from an EMBL/GenBank/DDBJ whole genome shotgun (WGS) entry which is preliminary data.</text>
</comment>
<organism evidence="2 3">
    <name type="scientific">Azomonas agilis</name>
    <dbReference type="NCBI Taxonomy" id="116849"/>
    <lineage>
        <taxon>Bacteria</taxon>
        <taxon>Pseudomonadati</taxon>
        <taxon>Pseudomonadota</taxon>
        <taxon>Gammaproteobacteria</taxon>
        <taxon>Pseudomonadales</taxon>
        <taxon>Pseudomonadaceae</taxon>
        <taxon>Azomonas</taxon>
    </lineage>
</organism>
<accession>A0A562J1E6</accession>
<dbReference type="RefSeq" id="WP_170234328.1">
    <property type="nucleotide sequence ID" value="NZ_VLKG01000002.1"/>
</dbReference>
<evidence type="ECO:0000313" key="3">
    <source>
        <dbReference type="Proteomes" id="UP000319627"/>
    </source>
</evidence>
<gene>
    <name evidence="2" type="ORF">LX59_00699</name>
</gene>
<dbReference type="Proteomes" id="UP000319627">
    <property type="component" value="Unassembled WGS sequence"/>
</dbReference>
<evidence type="ECO:0000256" key="1">
    <source>
        <dbReference type="SAM" id="MobiDB-lite"/>
    </source>
</evidence>
<reference evidence="2 3" key="1">
    <citation type="submission" date="2019-07" db="EMBL/GenBank/DDBJ databases">
        <title>Genomic Encyclopedia of Type Strains, Phase I: the one thousand microbial genomes (KMG-I) project.</title>
        <authorList>
            <person name="Kyrpides N."/>
        </authorList>
    </citation>
    <scope>NUCLEOTIDE SEQUENCE [LARGE SCALE GENOMIC DNA]</scope>
    <source>
        <strain evidence="2 3">DSM 375</strain>
    </source>
</reference>
<proteinExistence type="predicted"/>
<feature type="compositionally biased region" description="Basic residues" evidence="1">
    <location>
        <begin position="42"/>
        <end position="57"/>
    </location>
</feature>
<dbReference type="EMBL" id="VLKG01000002">
    <property type="protein sequence ID" value="TWH76654.1"/>
    <property type="molecule type" value="Genomic_DNA"/>
</dbReference>
<name>A0A562J1E6_9GAMM</name>
<protein>
    <submittedName>
        <fullName evidence="2">Uncharacterized protein</fullName>
    </submittedName>
</protein>